<comment type="caution">
    <text evidence="2">The sequence shown here is derived from an EMBL/GenBank/DDBJ whole genome shotgun (WGS) entry which is preliminary data.</text>
</comment>
<dbReference type="EMBL" id="MLAA01000025">
    <property type="protein sequence ID" value="OOF69631.1"/>
    <property type="molecule type" value="Genomic_DNA"/>
</dbReference>
<evidence type="ECO:0000256" key="1">
    <source>
        <dbReference type="SAM" id="SignalP"/>
    </source>
</evidence>
<keyword evidence="1" id="KW-0732">Signal</keyword>
<feature type="signal peptide" evidence="1">
    <location>
        <begin position="1"/>
        <end position="19"/>
    </location>
</feature>
<dbReference type="Proteomes" id="UP000188820">
    <property type="component" value="Unassembled WGS sequence"/>
</dbReference>
<organism evidence="2 3">
    <name type="scientific">Rodentibacter caecimuris</name>
    <dbReference type="NCBI Taxonomy" id="1796644"/>
    <lineage>
        <taxon>Bacteria</taxon>
        <taxon>Pseudomonadati</taxon>
        <taxon>Pseudomonadota</taxon>
        <taxon>Gammaproteobacteria</taxon>
        <taxon>Pasteurellales</taxon>
        <taxon>Pasteurellaceae</taxon>
        <taxon>Rodentibacter</taxon>
    </lineage>
</organism>
<sequence>MKNLLFIFGLFTLSMSSQAKEWYEEKGTLHDATLKEWCKAEAKNKLVTAGDFVAAIYQKKLLKPDLIKAIDEQRIQGMKIMANELVEGLDYSACNGKKELDKNKVSSTASMLMLLMGWIGE</sequence>
<evidence type="ECO:0000313" key="2">
    <source>
        <dbReference type="EMBL" id="OOF69631.1"/>
    </source>
</evidence>
<feature type="chain" id="PRO_5046600923" evidence="1">
    <location>
        <begin position="20"/>
        <end position="121"/>
    </location>
</feature>
<reference evidence="2 3" key="1">
    <citation type="submission" date="2016-10" db="EMBL/GenBank/DDBJ databases">
        <title>Rodentibacter gen. nov. and new species.</title>
        <authorList>
            <person name="Christensen H."/>
        </authorList>
    </citation>
    <scope>NUCLEOTIDE SEQUENCE [LARGE SCALE GENOMIC DNA]</scope>
    <source>
        <strain evidence="2 3">1998236014</strain>
    </source>
</reference>
<accession>A0ABX3KY14</accession>
<gene>
    <name evidence="2" type="ORF">BKG89_06440</name>
</gene>
<evidence type="ECO:0000313" key="3">
    <source>
        <dbReference type="Proteomes" id="UP000188820"/>
    </source>
</evidence>
<proteinExistence type="predicted"/>
<name>A0ABX3KY14_9PAST</name>
<dbReference type="RefSeq" id="WP_077463355.1">
    <property type="nucleotide sequence ID" value="NZ_MLAA01000025.1"/>
</dbReference>
<protein>
    <submittedName>
        <fullName evidence="2">Uncharacterized protein</fullName>
    </submittedName>
</protein>
<keyword evidence="3" id="KW-1185">Reference proteome</keyword>